<dbReference type="Gene3D" id="3.40.50.12230">
    <property type="match status" value="1"/>
</dbReference>
<dbReference type="Pfam" id="PF00296">
    <property type="entry name" value="Bac_luciferase"/>
    <property type="match status" value="1"/>
</dbReference>
<dbReference type="Proteomes" id="UP000220836">
    <property type="component" value="Unassembled WGS sequence"/>
</dbReference>
<dbReference type="Pfam" id="PF02911">
    <property type="entry name" value="Formyl_trans_C"/>
    <property type="match status" value="1"/>
</dbReference>
<dbReference type="OrthoDB" id="9803968at2"/>
<dbReference type="EMBL" id="FXYH01000008">
    <property type="protein sequence ID" value="SMX42888.1"/>
    <property type="molecule type" value="Genomic_DNA"/>
</dbReference>
<dbReference type="Pfam" id="PF00501">
    <property type="entry name" value="AMP-binding"/>
    <property type="match status" value="2"/>
</dbReference>
<dbReference type="InterPro" id="IPR045851">
    <property type="entry name" value="AMP-bd_C_sf"/>
</dbReference>
<dbReference type="GO" id="GO:0016705">
    <property type="term" value="F:oxidoreductase activity, acting on paired donors, with incorporation or reduction of molecular oxygen"/>
    <property type="evidence" value="ECO:0007669"/>
    <property type="project" value="InterPro"/>
</dbReference>
<protein>
    <submittedName>
        <fullName evidence="5">Dimodular nonribosomal peptide synthase</fullName>
    </submittedName>
</protein>
<dbReference type="SUPFAM" id="SSF53328">
    <property type="entry name" value="Formyltransferase"/>
    <property type="match status" value="1"/>
</dbReference>
<dbReference type="InterPro" id="IPR036736">
    <property type="entry name" value="ACP-like_sf"/>
</dbReference>
<reference evidence="5 6" key="1">
    <citation type="submission" date="2017-05" db="EMBL/GenBank/DDBJ databases">
        <authorList>
            <person name="Song R."/>
            <person name="Chenine A.L."/>
            <person name="Ruprecht R.M."/>
        </authorList>
    </citation>
    <scope>NUCLEOTIDE SEQUENCE [LARGE SCALE GENOMIC DNA]</scope>
    <source>
        <strain evidence="5 6">CECT 8663</strain>
    </source>
</reference>
<feature type="compositionally biased region" description="Basic and acidic residues" evidence="3">
    <location>
        <begin position="1473"/>
        <end position="1494"/>
    </location>
</feature>
<dbReference type="InterPro" id="IPR020845">
    <property type="entry name" value="AMP-binding_CS"/>
</dbReference>
<dbReference type="InterPro" id="IPR000873">
    <property type="entry name" value="AMP-dep_synth/lig_dom"/>
</dbReference>
<sequence>MSQFSCILIGNESLLVQCAQAALDRGNAVAVVVTRNAGVADWATGSGLRVEAPGKDLAARLGGVQADYLLSVANLSIIPDDVLAIPTKGAINFHDGPLPRHAGLNAPVWALMQGETQHGISWHMIEGGVDEGDILASRSFDITNSDTALTLNTKAYEAAIASFGDVLDQLESGDLKRIKQDLSQRSYHALADRPSGYGLLDFTKPAEELARLVRALDHGSYWNPLCAPKFRAKDQIWLAQSARVVEGSGAPGSVLKETSDHLTIACGTGALELEDITRICGTPVAPVVVALEGDVLPLTQDFAKVDAAIAQVAGRDGAWRKTFADYNPLELAGVNAESGPIETRSIALENGVTQVATWTKTLAGSQAVDLAYTNAAIQEQAISGLVAGWVPVRVDVNPLDPKLAISAGFTTDLFARAPGLNWPSVPHIGLSSVGHIDGTAITIDAVLGQLTFDAGKISAAMVELLIARLELQQALPEAERALVLNEWNSSHADLEDSLTMHRAFEVQVDKTPEATALVFEGQSLTYADLNARANRAAHVLQEMGVSAGKVVGLCCGRSVDLLVGALAILKAGGAYLPMDPSYPADRLQHFVEDSDAQVIITQAALVASLPKHTAQVLVLDAEPRLAAAPTGNLQETCSAEDLAYLIYTSGSTGKPKGVMIEHRNVINFYAGMDAHIPASGTWLAVTSLSFDISVLELFWTTARGFKVVLTSDEDRGLISKGPMPISDAAMEFSIYYWGNDDGVGRDKYKMLLEGAKFADKNGFCAVWTPERHFHAFGGPYPNPSVTGAAVAAVTQNIGVRSGSVVAPLHHPARIAEEWSVIDNLTNGRAGLAIASGWQPDDFVLRPENAPPNNKKAMVESIEQIRKLWRGEAVPFPRADGSMHEVVTQPRPVSKELPVWVTIAGNPDTWREAGRLGCNVLTHLLGQSIDEVAGKIKIYHEELRKAGHDPKDFSISLMLHTYIAETRDEARETARQPMRDYLTSAAGLIKQYAWAFPAFKRPEGVNNAFDLQLDVLEPDDMDAILDFAFERYFNDSGLFGTVEDALARAEQLKRIGVTEIACLVDYGIDREVVLDGLRPLAKVVKAAQKAPELDEDDFSIAAQIVRHDVTHLQCTPSMARMFAMNDEARFALGRVQHLFLGGEPLPGALVAEFGQITDAKVTNMYGPTETTIWSSVERARAGNSVVNIGTPLVNQQMYILDDTREPVAVGQEGELWIGGQGVTRGYWKRADLTAEKFVPNPFHEGRMYATGDLVRRRADGRIDFVGRVDHQVKLRGFRIELGEIEGVLEGQPGVTQAVVVAREDMPGDIRLVGYYTGDTQDEVTLRDAMGTRLPTFMVPGRFVQLESFPLTPNKKVDRKALPKPQTKAAPVVRKEVVAQPVTVSNVPAGDLAAIEQGISLIWTNILGVEGFSGRDSFFDLGGHSLLAVQAHRAIRDEFGAKGLSITDIFRFPILSDLVGCVASKMDNVPPPPDSVKETSETNDRAQSRSDAMARRREMRARRRA</sequence>
<dbReference type="SUPFAM" id="SSF51679">
    <property type="entry name" value="Bacterial luciferase-like"/>
    <property type="match status" value="1"/>
</dbReference>
<dbReference type="InterPro" id="IPR020459">
    <property type="entry name" value="AMP-binding"/>
</dbReference>
<dbReference type="InterPro" id="IPR036477">
    <property type="entry name" value="Formyl_transf_N_sf"/>
</dbReference>
<name>A0A238KJJ6_9RHOB</name>
<dbReference type="Pfam" id="PF00551">
    <property type="entry name" value="Formyl_trans_N"/>
    <property type="match status" value="1"/>
</dbReference>
<evidence type="ECO:0000256" key="1">
    <source>
        <dbReference type="ARBA" id="ARBA00022450"/>
    </source>
</evidence>
<keyword evidence="2" id="KW-0597">Phosphoprotein</keyword>
<evidence type="ECO:0000313" key="5">
    <source>
        <dbReference type="EMBL" id="SMX42888.1"/>
    </source>
</evidence>
<dbReference type="CDD" id="cd08700">
    <property type="entry name" value="FMT_C_OzmH_like"/>
    <property type="match status" value="1"/>
</dbReference>
<dbReference type="InterPro" id="IPR025110">
    <property type="entry name" value="AMP-bd_C"/>
</dbReference>
<dbReference type="InterPro" id="IPR042099">
    <property type="entry name" value="ANL_N_sf"/>
</dbReference>
<dbReference type="InterPro" id="IPR036661">
    <property type="entry name" value="Luciferase-like_sf"/>
</dbReference>
<dbReference type="PROSITE" id="PS50075">
    <property type="entry name" value="CARRIER"/>
    <property type="match status" value="1"/>
</dbReference>
<dbReference type="Pfam" id="PF13193">
    <property type="entry name" value="AMP-binding_C"/>
    <property type="match status" value="1"/>
</dbReference>
<dbReference type="FunFam" id="3.40.50.980:FF:000001">
    <property type="entry name" value="Non-ribosomal peptide synthetase"/>
    <property type="match status" value="1"/>
</dbReference>
<evidence type="ECO:0000313" key="6">
    <source>
        <dbReference type="Proteomes" id="UP000220836"/>
    </source>
</evidence>
<evidence type="ECO:0000259" key="4">
    <source>
        <dbReference type="PROSITE" id="PS50075"/>
    </source>
</evidence>
<dbReference type="InterPro" id="IPR002376">
    <property type="entry name" value="Formyl_transf_N"/>
</dbReference>
<dbReference type="RefSeq" id="WP_097804998.1">
    <property type="nucleotide sequence ID" value="NZ_FXYH01000008.1"/>
</dbReference>
<dbReference type="GO" id="GO:0043041">
    <property type="term" value="P:amino acid activation for nonribosomal peptide biosynthetic process"/>
    <property type="evidence" value="ECO:0007669"/>
    <property type="project" value="TreeGrafter"/>
</dbReference>
<dbReference type="SUPFAM" id="SSF50486">
    <property type="entry name" value="FMT C-terminal domain-like"/>
    <property type="match status" value="1"/>
</dbReference>
<dbReference type="InterPro" id="IPR011251">
    <property type="entry name" value="Luciferase-like_dom"/>
</dbReference>
<dbReference type="PANTHER" id="PTHR45527:SF1">
    <property type="entry name" value="FATTY ACID SYNTHASE"/>
    <property type="match status" value="1"/>
</dbReference>
<dbReference type="PROSITE" id="PS00455">
    <property type="entry name" value="AMP_BINDING"/>
    <property type="match status" value="1"/>
</dbReference>
<dbReference type="GO" id="GO:0044550">
    <property type="term" value="P:secondary metabolite biosynthetic process"/>
    <property type="evidence" value="ECO:0007669"/>
    <property type="project" value="TreeGrafter"/>
</dbReference>
<organism evidence="5 6">
    <name type="scientific">Pelagimonas varians</name>
    <dbReference type="NCBI Taxonomy" id="696760"/>
    <lineage>
        <taxon>Bacteria</taxon>
        <taxon>Pseudomonadati</taxon>
        <taxon>Pseudomonadota</taxon>
        <taxon>Alphaproteobacteria</taxon>
        <taxon>Rhodobacterales</taxon>
        <taxon>Roseobacteraceae</taxon>
        <taxon>Pelagimonas</taxon>
    </lineage>
</organism>
<dbReference type="InterPro" id="IPR024011">
    <property type="entry name" value="Biosynth_lucif-like_mOase_dom"/>
</dbReference>
<dbReference type="PANTHER" id="PTHR45527">
    <property type="entry name" value="NONRIBOSOMAL PEPTIDE SYNTHETASE"/>
    <property type="match status" value="1"/>
</dbReference>
<dbReference type="InterPro" id="IPR011034">
    <property type="entry name" value="Formyl_transferase-like_C_sf"/>
</dbReference>
<dbReference type="SUPFAM" id="SSF47336">
    <property type="entry name" value="ACP-like"/>
    <property type="match status" value="1"/>
</dbReference>
<dbReference type="CDD" id="cd08649">
    <property type="entry name" value="FMT_core_NRPS_like"/>
    <property type="match status" value="1"/>
</dbReference>
<dbReference type="FunFam" id="3.30.300.30:FF:000010">
    <property type="entry name" value="Enterobactin synthetase component F"/>
    <property type="match status" value="1"/>
</dbReference>
<proteinExistence type="predicted"/>
<keyword evidence="6" id="KW-1185">Reference proteome</keyword>
<dbReference type="Gene3D" id="3.20.20.30">
    <property type="entry name" value="Luciferase-like domain"/>
    <property type="match status" value="1"/>
</dbReference>
<evidence type="ECO:0000256" key="3">
    <source>
        <dbReference type="SAM" id="MobiDB-lite"/>
    </source>
</evidence>
<evidence type="ECO:0000256" key="2">
    <source>
        <dbReference type="ARBA" id="ARBA00022553"/>
    </source>
</evidence>
<dbReference type="Gene3D" id="1.10.1200.10">
    <property type="entry name" value="ACP-like"/>
    <property type="match status" value="1"/>
</dbReference>
<dbReference type="Pfam" id="PF00550">
    <property type="entry name" value="PP-binding"/>
    <property type="match status" value="1"/>
</dbReference>
<dbReference type="InterPro" id="IPR009081">
    <property type="entry name" value="PP-bd_ACP"/>
</dbReference>
<dbReference type="GO" id="GO:0031177">
    <property type="term" value="F:phosphopantetheine binding"/>
    <property type="evidence" value="ECO:0007669"/>
    <property type="project" value="TreeGrafter"/>
</dbReference>
<dbReference type="CDD" id="cd05930">
    <property type="entry name" value="A_NRPS"/>
    <property type="match status" value="1"/>
</dbReference>
<dbReference type="PRINTS" id="PR00154">
    <property type="entry name" value="AMPBINDING"/>
</dbReference>
<dbReference type="NCBIfam" id="TIGR04020">
    <property type="entry name" value="seco_metab_LLM"/>
    <property type="match status" value="1"/>
</dbReference>
<feature type="region of interest" description="Disordered" evidence="3">
    <location>
        <begin position="1464"/>
        <end position="1503"/>
    </location>
</feature>
<dbReference type="Gene3D" id="3.40.50.12780">
    <property type="entry name" value="N-terminal domain of ligase-like"/>
    <property type="match status" value="2"/>
</dbReference>
<dbReference type="SUPFAM" id="SSF56801">
    <property type="entry name" value="Acetyl-CoA synthetase-like"/>
    <property type="match status" value="2"/>
</dbReference>
<dbReference type="GO" id="GO:0005737">
    <property type="term" value="C:cytoplasm"/>
    <property type="evidence" value="ECO:0007669"/>
    <property type="project" value="TreeGrafter"/>
</dbReference>
<keyword evidence="1" id="KW-0596">Phosphopantetheine</keyword>
<gene>
    <name evidence="5" type="primary">dhbF</name>
    <name evidence="5" type="ORF">PEV8663_02515</name>
</gene>
<dbReference type="InterPro" id="IPR005793">
    <property type="entry name" value="Formyl_trans_C"/>
</dbReference>
<dbReference type="Gene3D" id="3.30.300.30">
    <property type="match status" value="1"/>
</dbReference>
<accession>A0A238KJJ6</accession>
<feature type="domain" description="Carrier" evidence="4">
    <location>
        <begin position="1388"/>
        <end position="1464"/>
    </location>
</feature>